<dbReference type="SMART" id="SM00939">
    <property type="entry name" value="PepX_C"/>
    <property type="match status" value="1"/>
</dbReference>
<organism evidence="4 5">
    <name type="scientific">Alistipes communis</name>
    <dbReference type="NCBI Taxonomy" id="2585118"/>
    <lineage>
        <taxon>Bacteria</taxon>
        <taxon>Pseudomonadati</taxon>
        <taxon>Bacteroidota</taxon>
        <taxon>Bacteroidia</taxon>
        <taxon>Bacteroidales</taxon>
        <taxon>Rikenellaceae</taxon>
        <taxon>Alistipes</taxon>
    </lineage>
</organism>
<dbReference type="Gene3D" id="3.40.50.1820">
    <property type="entry name" value="alpha/beta hydrolase"/>
    <property type="match status" value="1"/>
</dbReference>
<feature type="signal peptide" evidence="2">
    <location>
        <begin position="1"/>
        <end position="26"/>
    </location>
</feature>
<dbReference type="SUPFAM" id="SSF49785">
    <property type="entry name" value="Galactose-binding domain-like"/>
    <property type="match status" value="1"/>
</dbReference>
<dbReference type="GO" id="GO:0008239">
    <property type="term" value="F:dipeptidyl-peptidase activity"/>
    <property type="evidence" value="ECO:0007669"/>
    <property type="project" value="InterPro"/>
</dbReference>
<dbReference type="KEGG" id="acou:A5CBH24_22890"/>
<dbReference type="AlphaFoldDB" id="A0A4Y1WXJ0"/>
<dbReference type="Gene3D" id="1.10.3020.10">
    <property type="entry name" value="alpha-amino acid ester hydrolase ( Helical cap domain)"/>
    <property type="match status" value="1"/>
</dbReference>
<dbReference type="Gene3D" id="2.60.120.260">
    <property type="entry name" value="Galactose-binding domain-like"/>
    <property type="match status" value="1"/>
</dbReference>
<dbReference type="EMBL" id="AP019735">
    <property type="protein sequence ID" value="BBL04976.1"/>
    <property type="molecule type" value="Genomic_DNA"/>
</dbReference>
<proteinExistence type="predicted"/>
<dbReference type="Proteomes" id="UP000318946">
    <property type="component" value="Chromosome"/>
</dbReference>
<keyword evidence="2" id="KW-0732">Signal</keyword>
<dbReference type="Pfam" id="PF08530">
    <property type="entry name" value="PepX_C"/>
    <property type="match status" value="1"/>
</dbReference>
<keyword evidence="5" id="KW-1185">Reference proteome</keyword>
<evidence type="ECO:0000313" key="4">
    <source>
        <dbReference type="EMBL" id="BBL04976.1"/>
    </source>
</evidence>
<evidence type="ECO:0000256" key="1">
    <source>
        <dbReference type="ARBA" id="ARBA00022801"/>
    </source>
</evidence>
<dbReference type="InterPro" id="IPR029058">
    <property type="entry name" value="AB_hydrolase_fold"/>
</dbReference>
<feature type="domain" description="Xaa-Pro dipeptidyl-peptidase C-terminal" evidence="3">
    <location>
        <begin position="368"/>
        <end position="617"/>
    </location>
</feature>
<protein>
    <submittedName>
        <fullName evidence="4">Glutaryl-7-ACA acylase</fullName>
    </submittedName>
</protein>
<name>A0A4Y1WXJ0_9BACT</name>
<evidence type="ECO:0000259" key="3">
    <source>
        <dbReference type="SMART" id="SM00939"/>
    </source>
</evidence>
<dbReference type="InterPro" id="IPR005674">
    <property type="entry name" value="CocE/Ser_esterase"/>
</dbReference>
<keyword evidence="1" id="KW-0378">Hydrolase</keyword>
<dbReference type="InterPro" id="IPR008979">
    <property type="entry name" value="Galactose-bd-like_sf"/>
</dbReference>
<accession>A0A4Y1WXJ0</accession>
<dbReference type="SUPFAM" id="SSF53474">
    <property type="entry name" value="alpha/beta-Hydrolases"/>
    <property type="match status" value="1"/>
</dbReference>
<feature type="chain" id="PRO_5021192078" evidence="2">
    <location>
        <begin position="27"/>
        <end position="622"/>
    </location>
</feature>
<reference evidence="5" key="1">
    <citation type="submission" date="2019-06" db="EMBL/GenBank/DDBJ databases">
        <title>Alistipes onderdonkii subsp. vulgaris subsp. nov., Alistipes dispar sp. nov. and Alistipes communis sp. nov., isolated from human faeces, and creation of Alistipes onderdonkii subsp. onderdonkii subsp. nov.</title>
        <authorList>
            <person name="Sakamoto M."/>
            <person name="Ikeyama N."/>
            <person name="Ogata Y."/>
            <person name="Suda W."/>
            <person name="Iino T."/>
            <person name="Hattori M."/>
            <person name="Ohkuma M."/>
        </authorList>
    </citation>
    <scope>NUCLEOTIDE SEQUENCE [LARGE SCALE GENOMIC DNA]</scope>
    <source>
        <strain evidence="5">5CBH24</strain>
    </source>
</reference>
<sequence>MQGNRYPSMKKTLLLLLLLPFCFAAAAEGAIDRAWVERNYRKTEYRIPMRDGVRLHTTVYAPCDTAGRHPILLTRTPYSCRPYGAEFSASLWKSFLKLYLEEGYILVFQDVRGRYMSEGEYVNLRPFIADKHSPEQIDEASDAYDTIDFLVREVAGNNGRVGIYGNSYPGFYALMAAASGHPALKAASPQAPVTDWFMGDDTHHNGVLFLRDAFSFIGGSFGRPMDNPTTEAAAAPRYVRTDEYDFFLRKATVNSLTQLLGDTVRFWNEMMRHPDYDDWWRERCSVRAMHDLRPAILVVGGLFDAEDCYGAWTTYASIRRQSPRTSCRMVAGPWVHGGWRSSNGGNRLGKMRFGDASLTDYYQQRIEVPFFNYYLLGKGDGGELAGATIFFTGENRWRTFEEWPPADARKEVLFLRSNGALSAERPIERESFSGYRSDPASPVPYDFPMRASRDKAYMVADQRFAAGRPDVLCFTTEPLAGDVTFAGGIRAVLQAAISTTDADFVVKLIDVWPDNTEYPGYQMLVRGDIMRGRYRRSFSAPEPFTPGEPTEVAFTMPDIAHTFRKGHRIMVQVQSSWFPLADRNPQQFVDIYRCAASDFIPCDVRIYHDRRRPSRLEVLRLR</sequence>
<evidence type="ECO:0000313" key="5">
    <source>
        <dbReference type="Proteomes" id="UP000318946"/>
    </source>
</evidence>
<dbReference type="NCBIfam" id="TIGR00976">
    <property type="entry name" value="CocE_NonD"/>
    <property type="match status" value="1"/>
</dbReference>
<gene>
    <name evidence="4" type="primary">gaa</name>
    <name evidence="4" type="ORF">A5CBH24_22890</name>
</gene>
<dbReference type="InterPro" id="IPR013736">
    <property type="entry name" value="Xaa-Pro_dipept_C"/>
</dbReference>
<dbReference type="InterPro" id="IPR000383">
    <property type="entry name" value="Xaa-Pro-like_dom"/>
</dbReference>
<dbReference type="Pfam" id="PF02129">
    <property type="entry name" value="Peptidase_S15"/>
    <property type="match status" value="1"/>
</dbReference>
<evidence type="ECO:0000256" key="2">
    <source>
        <dbReference type="SAM" id="SignalP"/>
    </source>
</evidence>